<sequence length="338" mass="36674">MRQMEQTMKALVYEGPKAMRMRTLPVPEPKYDEVIVRVERVGICGSELSGYLGHNSLRKPPLVMGHEFAGTVHTVGSGVTSFKIGARVTANPLISCLMCRDCMAGKPQLCKQRQLIGAHCPGAFAEYVSVPARNVYPLDDLAFDEGALAEPFACGVHICRILNLDPADQLMIMGAGPIGLFALIAAQQFGLHNIVVMDLNQERLSIVEKLGGKPAASTDDLERLTPSDGFDVSIDAVGRDATRQLAVKQLRQGGRVCFSGLHEANSPLPINSIIRNETSAYGAFAYAPRDFECALEWLKQGKVNLQPWIELRPLGEGGPAFEKLLNAPGSTAKILLHL</sequence>
<reference evidence="7 8" key="1">
    <citation type="submission" date="2020-02" db="EMBL/GenBank/DDBJ databases">
        <title>Paenibacillus sp. nov., isolated from rhizosphere soil of tomato.</title>
        <authorList>
            <person name="Weon H.-Y."/>
            <person name="Lee S.A."/>
        </authorList>
    </citation>
    <scope>NUCLEOTIDE SEQUENCE [LARGE SCALE GENOMIC DNA]</scope>
    <source>
        <strain evidence="7 8">14171R-81</strain>
        <plasmid evidence="7 8">unnamed1</plasmid>
    </source>
</reference>
<geneLocation type="plasmid" evidence="7 8">
    <name>unnamed1</name>
</geneLocation>
<dbReference type="InterPro" id="IPR011032">
    <property type="entry name" value="GroES-like_sf"/>
</dbReference>
<organism evidence="7 8">
    <name type="scientific">Paenibacillus rhizovicinus</name>
    <dbReference type="NCBI Taxonomy" id="2704463"/>
    <lineage>
        <taxon>Bacteria</taxon>
        <taxon>Bacillati</taxon>
        <taxon>Bacillota</taxon>
        <taxon>Bacilli</taxon>
        <taxon>Bacillales</taxon>
        <taxon>Paenibacillaceae</taxon>
        <taxon>Paenibacillus</taxon>
    </lineage>
</organism>
<dbReference type="Pfam" id="PF00107">
    <property type="entry name" value="ADH_zinc_N"/>
    <property type="match status" value="1"/>
</dbReference>
<accession>A0A6C0PCW5</accession>
<dbReference type="PANTHER" id="PTHR43401:SF2">
    <property type="entry name" value="L-THREONINE 3-DEHYDROGENASE"/>
    <property type="match status" value="1"/>
</dbReference>
<evidence type="ECO:0000256" key="4">
    <source>
        <dbReference type="RuleBase" id="RU361277"/>
    </source>
</evidence>
<dbReference type="GO" id="GO:0008270">
    <property type="term" value="F:zinc ion binding"/>
    <property type="evidence" value="ECO:0007669"/>
    <property type="project" value="InterPro"/>
</dbReference>
<dbReference type="InterPro" id="IPR013149">
    <property type="entry name" value="ADH-like_C"/>
</dbReference>
<evidence type="ECO:0000313" key="7">
    <source>
        <dbReference type="EMBL" id="QHW35522.1"/>
    </source>
</evidence>
<dbReference type="InterPro" id="IPR050129">
    <property type="entry name" value="Zn_alcohol_dh"/>
</dbReference>
<dbReference type="GO" id="GO:0016491">
    <property type="term" value="F:oxidoreductase activity"/>
    <property type="evidence" value="ECO:0007669"/>
    <property type="project" value="UniProtKB-KW"/>
</dbReference>
<evidence type="ECO:0000259" key="5">
    <source>
        <dbReference type="Pfam" id="PF00107"/>
    </source>
</evidence>
<dbReference type="PANTHER" id="PTHR43401">
    <property type="entry name" value="L-THREONINE 3-DEHYDROGENASE"/>
    <property type="match status" value="1"/>
</dbReference>
<dbReference type="Gene3D" id="3.90.180.10">
    <property type="entry name" value="Medium-chain alcohol dehydrogenases, catalytic domain"/>
    <property type="match status" value="1"/>
</dbReference>
<dbReference type="AlphaFoldDB" id="A0A6C0PCW5"/>
<proteinExistence type="inferred from homology"/>
<evidence type="ECO:0000256" key="2">
    <source>
        <dbReference type="ARBA" id="ARBA00022833"/>
    </source>
</evidence>
<evidence type="ECO:0000256" key="3">
    <source>
        <dbReference type="ARBA" id="ARBA00023002"/>
    </source>
</evidence>
<dbReference type="SUPFAM" id="SSF51735">
    <property type="entry name" value="NAD(P)-binding Rossmann-fold domains"/>
    <property type="match status" value="1"/>
</dbReference>
<dbReference type="PROSITE" id="PS00059">
    <property type="entry name" value="ADH_ZINC"/>
    <property type="match status" value="1"/>
</dbReference>
<evidence type="ECO:0000256" key="1">
    <source>
        <dbReference type="ARBA" id="ARBA00022723"/>
    </source>
</evidence>
<comment type="cofactor">
    <cofactor evidence="4">
        <name>Zn(2+)</name>
        <dbReference type="ChEBI" id="CHEBI:29105"/>
    </cofactor>
</comment>
<dbReference type="SUPFAM" id="SSF50129">
    <property type="entry name" value="GroES-like"/>
    <property type="match status" value="1"/>
</dbReference>
<keyword evidence="8" id="KW-1185">Reference proteome</keyword>
<feature type="domain" description="Alcohol dehydrogenase-like C-terminal" evidence="5">
    <location>
        <begin position="177"/>
        <end position="299"/>
    </location>
</feature>
<keyword evidence="3" id="KW-0560">Oxidoreductase</keyword>
<dbReference type="InterPro" id="IPR002328">
    <property type="entry name" value="ADH_Zn_CS"/>
</dbReference>
<dbReference type="Gene3D" id="3.40.50.720">
    <property type="entry name" value="NAD(P)-binding Rossmann-like Domain"/>
    <property type="match status" value="1"/>
</dbReference>
<keyword evidence="1 4" id="KW-0479">Metal-binding</keyword>
<dbReference type="InterPro" id="IPR013154">
    <property type="entry name" value="ADH-like_N"/>
</dbReference>
<dbReference type="Pfam" id="PF08240">
    <property type="entry name" value="ADH_N"/>
    <property type="match status" value="1"/>
</dbReference>
<name>A0A6C0PCW5_9BACL</name>
<protein>
    <submittedName>
        <fullName evidence="7">Alcohol dehydrogenase catalytic domain-containing protein</fullName>
    </submittedName>
</protein>
<keyword evidence="7" id="KW-0614">Plasmid</keyword>
<gene>
    <name evidence="7" type="ORF">GZH47_32055</name>
</gene>
<evidence type="ECO:0000259" key="6">
    <source>
        <dbReference type="Pfam" id="PF08240"/>
    </source>
</evidence>
<comment type="similarity">
    <text evidence="4">Belongs to the zinc-containing alcohol dehydrogenase family.</text>
</comment>
<dbReference type="Proteomes" id="UP000479114">
    <property type="component" value="Plasmid unnamed1"/>
</dbReference>
<evidence type="ECO:0000313" key="8">
    <source>
        <dbReference type="Proteomes" id="UP000479114"/>
    </source>
</evidence>
<dbReference type="EMBL" id="CP048287">
    <property type="protein sequence ID" value="QHW35522.1"/>
    <property type="molecule type" value="Genomic_DNA"/>
</dbReference>
<keyword evidence="2 4" id="KW-0862">Zinc</keyword>
<dbReference type="InterPro" id="IPR036291">
    <property type="entry name" value="NAD(P)-bd_dom_sf"/>
</dbReference>
<dbReference type="KEGG" id="prz:GZH47_32055"/>
<feature type="domain" description="Alcohol dehydrogenase-like N-terminal" evidence="6">
    <location>
        <begin position="32"/>
        <end position="140"/>
    </location>
</feature>